<feature type="compositionally biased region" description="Basic and acidic residues" evidence="1">
    <location>
        <begin position="123"/>
        <end position="147"/>
    </location>
</feature>
<protein>
    <submittedName>
        <fullName evidence="2">Uncharacterized protein</fullName>
    </submittedName>
</protein>
<feature type="compositionally biased region" description="Basic residues" evidence="1">
    <location>
        <begin position="7"/>
        <end position="17"/>
    </location>
</feature>
<feature type="compositionally biased region" description="Polar residues" evidence="1">
    <location>
        <begin position="148"/>
        <end position="158"/>
    </location>
</feature>
<evidence type="ECO:0000313" key="2">
    <source>
        <dbReference type="EMBL" id="CEM41162.1"/>
    </source>
</evidence>
<sequence>MPTTKHSSSRSKWHAMRAMRWGTLPPNARGPASFATGSTRLPGKTATMQRWPGSRANQEGQLTPPPPVPPHRRNRMQHRPKPAGQAEAAARGAAGEEEEALAWVPEVAEAGPARDTGPCGFEHQTDADTEELIRRRCQRRVEKRSEPKGQQGNQSNRC</sequence>
<feature type="compositionally biased region" description="Basic residues" evidence="1">
    <location>
        <begin position="70"/>
        <end position="81"/>
    </location>
</feature>
<feature type="region of interest" description="Disordered" evidence="1">
    <location>
        <begin position="1"/>
        <end position="158"/>
    </location>
</feature>
<name>A0A0G4HBL9_9ALVE</name>
<dbReference type="EMBL" id="CDMZ01002181">
    <property type="protein sequence ID" value="CEM41162.1"/>
    <property type="molecule type" value="Genomic_DNA"/>
</dbReference>
<reference evidence="2" key="1">
    <citation type="submission" date="2014-11" db="EMBL/GenBank/DDBJ databases">
        <authorList>
            <person name="Otto D Thomas"/>
            <person name="Naeem Raeece"/>
        </authorList>
    </citation>
    <scope>NUCLEOTIDE SEQUENCE</scope>
</reference>
<gene>
    <name evidence="2" type="ORF">Cvel_25851</name>
</gene>
<dbReference type="AlphaFoldDB" id="A0A0G4HBL9"/>
<evidence type="ECO:0000256" key="1">
    <source>
        <dbReference type="SAM" id="MobiDB-lite"/>
    </source>
</evidence>
<accession>A0A0G4HBL9</accession>
<organism evidence="2">
    <name type="scientific">Chromera velia CCMP2878</name>
    <dbReference type="NCBI Taxonomy" id="1169474"/>
    <lineage>
        <taxon>Eukaryota</taxon>
        <taxon>Sar</taxon>
        <taxon>Alveolata</taxon>
        <taxon>Colpodellida</taxon>
        <taxon>Chromeraceae</taxon>
        <taxon>Chromera</taxon>
    </lineage>
</organism>
<dbReference type="VEuPathDB" id="CryptoDB:Cvel_25851"/>
<feature type="compositionally biased region" description="Low complexity" evidence="1">
    <location>
        <begin position="83"/>
        <end position="93"/>
    </location>
</feature>
<proteinExistence type="predicted"/>